<keyword evidence="8" id="KW-0812">Transmembrane</keyword>
<dbReference type="Gene3D" id="3.30.565.10">
    <property type="entry name" value="Histidine kinase-like ATPase, C-terminal domain"/>
    <property type="match status" value="1"/>
</dbReference>
<dbReference type="SUPFAM" id="SSF55874">
    <property type="entry name" value="ATPase domain of HSP90 chaperone/DNA topoisomerase II/histidine kinase"/>
    <property type="match status" value="1"/>
</dbReference>
<keyword evidence="4" id="KW-0547">Nucleotide-binding</keyword>
<evidence type="ECO:0000313" key="11">
    <source>
        <dbReference type="Proteomes" id="UP001166304"/>
    </source>
</evidence>
<evidence type="ECO:0000256" key="5">
    <source>
        <dbReference type="ARBA" id="ARBA00022777"/>
    </source>
</evidence>
<feature type="domain" description="Histidine kinase" evidence="9">
    <location>
        <begin position="154"/>
        <end position="396"/>
    </location>
</feature>
<dbReference type="InterPro" id="IPR003594">
    <property type="entry name" value="HATPase_dom"/>
</dbReference>
<keyword evidence="8" id="KW-0472">Membrane</keyword>
<keyword evidence="6" id="KW-0067">ATP-binding</keyword>
<sequence length="396" mass="41888">MDANARARLAPWLLIGYGFALAVVAVGWHLGVEARQLGRLGGPMLALALDGVLPLALVYGGYRLVRTATPGEQIWTVFVWSVVGSASIGGLIGLSVLVRQFEGGTVAEPVFVTLLSVEAGAVAGLVAGYFAIRARQDADRAARTASTLTFVNDLLRHDLANGLLVIDGRASLLHRQLESVDARNAVEAIREQVTELDRVIDNAGAVAETLAGDATFEPVDVVAVTRDVVDRLQRTRDVPIDVRGPDEAVARANDAVRPVLWNLVENAVEHGAVAADRTDREADRGRTEVSTDRSRAPGADAALAERGDRPAVVVGIDVTDDAVEIHVCDDGPGVPADRRDRIFDPRAGETHGGGLHLVETLVDSFDGGVRLAEDAAGSPCPTDMRGAHFVVTLPRA</sequence>
<evidence type="ECO:0000256" key="3">
    <source>
        <dbReference type="ARBA" id="ARBA00022679"/>
    </source>
</evidence>
<dbReference type="Pfam" id="PF16926">
    <property type="entry name" value="HisKA_4TM"/>
    <property type="match status" value="1"/>
</dbReference>
<protein>
    <recommendedName>
        <fullName evidence="2">histidine kinase</fullName>
        <ecNumber evidence="2">2.7.13.3</ecNumber>
    </recommendedName>
</protein>
<feature type="transmembrane region" description="Helical" evidence="8">
    <location>
        <begin position="110"/>
        <end position="132"/>
    </location>
</feature>
<accession>A0AA41KJC5</accession>
<evidence type="ECO:0000256" key="2">
    <source>
        <dbReference type="ARBA" id="ARBA00012438"/>
    </source>
</evidence>
<dbReference type="GO" id="GO:0004673">
    <property type="term" value="F:protein histidine kinase activity"/>
    <property type="evidence" value="ECO:0007669"/>
    <property type="project" value="UniProtKB-EC"/>
</dbReference>
<dbReference type="SMART" id="SM00387">
    <property type="entry name" value="HATPase_c"/>
    <property type="match status" value="1"/>
</dbReference>
<dbReference type="EC" id="2.7.13.3" evidence="2"/>
<dbReference type="PANTHER" id="PTHR44936">
    <property type="entry name" value="SENSOR PROTEIN CREC"/>
    <property type="match status" value="1"/>
</dbReference>
<name>A0AA41KJC5_9EURY</name>
<dbReference type="Pfam" id="PF02518">
    <property type="entry name" value="HATPase_c"/>
    <property type="match status" value="1"/>
</dbReference>
<evidence type="ECO:0000313" key="10">
    <source>
        <dbReference type="EMBL" id="MBV0902603.1"/>
    </source>
</evidence>
<reference evidence="10" key="1">
    <citation type="submission" date="2021-06" db="EMBL/GenBank/DDBJ databases">
        <title>New haloarchaea isolates fom saline soil.</title>
        <authorList>
            <person name="Duran-Viseras A."/>
            <person name="Sanchez-Porro C.S."/>
            <person name="Ventosa A."/>
        </authorList>
    </citation>
    <scope>NUCLEOTIDE SEQUENCE</scope>
    <source>
        <strain evidence="10">JCM 18369</strain>
    </source>
</reference>
<dbReference type="Proteomes" id="UP001166304">
    <property type="component" value="Unassembled WGS sequence"/>
</dbReference>
<feature type="transmembrane region" description="Helical" evidence="8">
    <location>
        <begin position="43"/>
        <end position="62"/>
    </location>
</feature>
<organism evidence="10 11">
    <name type="scientific">Haloarcula salina</name>
    <dbReference type="NCBI Taxonomy" id="1429914"/>
    <lineage>
        <taxon>Archaea</taxon>
        <taxon>Methanobacteriati</taxon>
        <taxon>Methanobacteriota</taxon>
        <taxon>Stenosarchaea group</taxon>
        <taxon>Halobacteria</taxon>
        <taxon>Halobacteriales</taxon>
        <taxon>Haloarculaceae</taxon>
        <taxon>Haloarcula</taxon>
    </lineage>
</organism>
<feature type="transmembrane region" description="Helical" evidence="8">
    <location>
        <begin position="74"/>
        <end position="98"/>
    </location>
</feature>
<dbReference type="InterPro" id="IPR005467">
    <property type="entry name" value="His_kinase_dom"/>
</dbReference>
<keyword evidence="8" id="KW-1133">Transmembrane helix</keyword>
<keyword evidence="3" id="KW-0808">Transferase</keyword>
<evidence type="ECO:0000259" key="9">
    <source>
        <dbReference type="PROSITE" id="PS50109"/>
    </source>
</evidence>
<dbReference type="GO" id="GO:0005524">
    <property type="term" value="F:ATP binding"/>
    <property type="evidence" value="ECO:0007669"/>
    <property type="project" value="UniProtKB-KW"/>
</dbReference>
<feature type="region of interest" description="Disordered" evidence="7">
    <location>
        <begin position="272"/>
        <end position="303"/>
    </location>
</feature>
<dbReference type="PROSITE" id="PS50109">
    <property type="entry name" value="HIS_KIN"/>
    <property type="match status" value="1"/>
</dbReference>
<dbReference type="InterPro" id="IPR031623">
    <property type="entry name" value="HisKA_4TM"/>
</dbReference>
<comment type="caution">
    <text evidence="10">The sequence shown here is derived from an EMBL/GenBank/DDBJ whole genome shotgun (WGS) entry which is preliminary data.</text>
</comment>
<keyword evidence="11" id="KW-1185">Reference proteome</keyword>
<dbReference type="RefSeq" id="WP_162413257.1">
    <property type="nucleotide sequence ID" value="NZ_JAHQXE010000003.1"/>
</dbReference>
<proteinExistence type="predicted"/>
<dbReference type="PANTHER" id="PTHR44936:SF10">
    <property type="entry name" value="SENSOR PROTEIN RSTB"/>
    <property type="match status" value="1"/>
</dbReference>
<feature type="compositionally biased region" description="Basic and acidic residues" evidence="7">
    <location>
        <begin position="276"/>
        <end position="295"/>
    </location>
</feature>
<evidence type="ECO:0000256" key="7">
    <source>
        <dbReference type="SAM" id="MobiDB-lite"/>
    </source>
</evidence>
<dbReference type="EMBL" id="JAHQXE010000003">
    <property type="protein sequence ID" value="MBV0902603.1"/>
    <property type="molecule type" value="Genomic_DNA"/>
</dbReference>
<dbReference type="AlphaFoldDB" id="A0AA41KJC5"/>
<dbReference type="InterPro" id="IPR036890">
    <property type="entry name" value="HATPase_C_sf"/>
</dbReference>
<evidence type="ECO:0000256" key="8">
    <source>
        <dbReference type="SAM" id="Phobius"/>
    </source>
</evidence>
<keyword evidence="5 10" id="KW-0418">Kinase</keyword>
<comment type="catalytic activity">
    <reaction evidence="1">
        <text>ATP + protein L-histidine = ADP + protein N-phospho-L-histidine.</text>
        <dbReference type="EC" id="2.7.13.3"/>
    </reaction>
</comment>
<dbReference type="InterPro" id="IPR050980">
    <property type="entry name" value="2C_sensor_his_kinase"/>
</dbReference>
<feature type="transmembrane region" description="Helical" evidence="8">
    <location>
        <begin position="12"/>
        <end position="31"/>
    </location>
</feature>
<evidence type="ECO:0000256" key="6">
    <source>
        <dbReference type="ARBA" id="ARBA00022840"/>
    </source>
</evidence>
<evidence type="ECO:0000256" key="4">
    <source>
        <dbReference type="ARBA" id="ARBA00022741"/>
    </source>
</evidence>
<gene>
    <name evidence="10" type="ORF">KTS37_12465</name>
</gene>
<evidence type="ECO:0000256" key="1">
    <source>
        <dbReference type="ARBA" id="ARBA00000085"/>
    </source>
</evidence>